<feature type="compositionally biased region" description="Low complexity" evidence="8">
    <location>
        <begin position="315"/>
        <end position="332"/>
    </location>
</feature>
<dbReference type="InterPro" id="IPR041681">
    <property type="entry name" value="PH_9"/>
</dbReference>
<dbReference type="GO" id="GO:0005856">
    <property type="term" value="C:cytoskeleton"/>
    <property type="evidence" value="ECO:0007669"/>
    <property type="project" value="UniProtKB-SubCell"/>
</dbReference>
<feature type="compositionally biased region" description="Low complexity" evidence="8">
    <location>
        <begin position="342"/>
        <end position="360"/>
    </location>
</feature>
<comment type="caution">
    <text evidence="10">The sequence shown here is derived from an EMBL/GenBank/DDBJ whole genome shotgun (WGS) entry which is preliminary data.</text>
</comment>
<reference evidence="10" key="1">
    <citation type="submission" date="2018-11" db="EMBL/GenBank/DDBJ databases">
        <authorList>
            <consortium name="Pathogen Informatics"/>
        </authorList>
    </citation>
    <scope>NUCLEOTIDE SEQUENCE</scope>
</reference>
<gene>
    <name evidence="10" type="ORF">PXEA_LOCUS18082</name>
</gene>
<dbReference type="EMBL" id="CAAALY010068799">
    <property type="protein sequence ID" value="VEL24642.1"/>
    <property type="molecule type" value="Genomic_DNA"/>
</dbReference>
<dbReference type="SMART" id="SM00233">
    <property type="entry name" value="PH"/>
    <property type="match status" value="1"/>
</dbReference>
<evidence type="ECO:0000256" key="5">
    <source>
        <dbReference type="ARBA" id="ARBA00022737"/>
    </source>
</evidence>
<comment type="subcellular location">
    <subcellularLocation>
        <location evidence="1">Cytoplasm</location>
        <location evidence="1">Cytoskeleton</location>
    </subcellularLocation>
</comment>
<evidence type="ECO:0000256" key="2">
    <source>
        <dbReference type="ARBA" id="ARBA00006826"/>
    </source>
</evidence>
<feature type="domain" description="PH" evidence="9">
    <location>
        <begin position="176"/>
        <end position="290"/>
    </location>
</feature>
<dbReference type="AlphaFoldDB" id="A0A3S5BYK8"/>
<dbReference type="FunFam" id="2.30.29.30:FF:000024">
    <property type="entry name" value="Spectrin beta chain"/>
    <property type="match status" value="1"/>
</dbReference>
<dbReference type="SMART" id="SM00150">
    <property type="entry name" value="SPEC"/>
    <property type="match status" value="1"/>
</dbReference>
<keyword evidence="3" id="KW-0117">Actin capping</keyword>
<dbReference type="PANTHER" id="PTHR11915">
    <property type="entry name" value="SPECTRIN/FILAMIN RELATED CYTOSKELETAL PROTEIN"/>
    <property type="match status" value="1"/>
</dbReference>
<dbReference type="SUPFAM" id="SSF50729">
    <property type="entry name" value="PH domain-like"/>
    <property type="match status" value="1"/>
</dbReference>
<dbReference type="SMR" id="A0A3S5BYK8"/>
<evidence type="ECO:0000256" key="4">
    <source>
        <dbReference type="ARBA" id="ARBA00022490"/>
    </source>
</evidence>
<dbReference type="Gene3D" id="2.30.29.30">
    <property type="entry name" value="Pleckstrin-homology domain (PH domain)/Phosphotyrosine-binding domain (PTB)"/>
    <property type="match status" value="1"/>
</dbReference>
<feature type="region of interest" description="Disordered" evidence="8">
    <location>
        <begin position="304"/>
        <end position="361"/>
    </location>
</feature>
<dbReference type="Pfam" id="PF15410">
    <property type="entry name" value="PH_9"/>
    <property type="match status" value="1"/>
</dbReference>
<dbReference type="InterPro" id="IPR018159">
    <property type="entry name" value="Spectrin/alpha-actinin"/>
</dbReference>
<keyword evidence="11" id="KW-1185">Reference proteome</keyword>
<dbReference type="OrthoDB" id="6250595at2759"/>
<proteinExistence type="inferred from homology"/>
<dbReference type="Proteomes" id="UP000784294">
    <property type="component" value="Unassembled WGS sequence"/>
</dbReference>
<evidence type="ECO:0000256" key="3">
    <source>
        <dbReference type="ARBA" id="ARBA00022467"/>
    </source>
</evidence>
<dbReference type="PRINTS" id="PR00683">
    <property type="entry name" value="SPECTRINPH"/>
</dbReference>
<sequence length="375" mass="40111">MDQWKDRWEALQLLLEVYQFARDAAVAEAWLFAQEPYLMSGDLGESLDETLALLKKHLAFERAAATQEERFHQLRRLTTLELKAHERTLEMEATNRLEKERRIQDVIREFAPPPPTATAATPSVIDGAGEVGQIASSQSSPSHTDLKSTVRGTQPVAQLPLSLVTATQQQLQLPPPRDHEGTLTRKHEWESTNKKASARSWHELFIILSAGTATLSAYKDQRHARDKPRDLYHHEAPISLIGASAAPAVNYAKRPHVFRLKLANGGETLFQAHSDEEMAAWVAMINSVAASAAAGLPAGIGSEVSGPGASGRAATLPSGSTPPGSLSSPRSGTGTGQGVGASSGTPGSSTISSQTGVSSSAVGKKKFFTLGGKKK</sequence>
<name>A0A3S5BYK8_9PLAT</name>
<dbReference type="CDD" id="cd00176">
    <property type="entry name" value="SPEC"/>
    <property type="match status" value="1"/>
</dbReference>
<dbReference type="InterPro" id="IPR001849">
    <property type="entry name" value="PH_domain"/>
</dbReference>
<dbReference type="InterPro" id="IPR002017">
    <property type="entry name" value="Spectrin_repeat"/>
</dbReference>
<keyword evidence="5" id="KW-0677">Repeat</keyword>
<protein>
    <recommendedName>
        <fullName evidence="9">PH domain-containing protein</fullName>
    </recommendedName>
</protein>
<dbReference type="FunFam" id="1.20.58.60:FF:000011">
    <property type="entry name" value="Spectrin beta chain"/>
    <property type="match status" value="1"/>
</dbReference>
<organism evidence="10 11">
    <name type="scientific">Protopolystoma xenopodis</name>
    <dbReference type="NCBI Taxonomy" id="117903"/>
    <lineage>
        <taxon>Eukaryota</taxon>
        <taxon>Metazoa</taxon>
        <taxon>Spiralia</taxon>
        <taxon>Lophotrochozoa</taxon>
        <taxon>Platyhelminthes</taxon>
        <taxon>Monogenea</taxon>
        <taxon>Polyopisthocotylea</taxon>
        <taxon>Polystomatidea</taxon>
        <taxon>Polystomatidae</taxon>
        <taxon>Protopolystoma</taxon>
    </lineage>
</organism>
<evidence type="ECO:0000256" key="8">
    <source>
        <dbReference type="SAM" id="MobiDB-lite"/>
    </source>
</evidence>
<dbReference type="PROSITE" id="PS50003">
    <property type="entry name" value="PH_DOMAIN"/>
    <property type="match status" value="1"/>
</dbReference>
<dbReference type="Pfam" id="PF00435">
    <property type="entry name" value="Spectrin"/>
    <property type="match status" value="1"/>
</dbReference>
<dbReference type="GO" id="GO:0016020">
    <property type="term" value="C:membrane"/>
    <property type="evidence" value="ECO:0007669"/>
    <property type="project" value="UniProtKB-ARBA"/>
</dbReference>
<accession>A0A3S5BYK8</accession>
<comment type="similarity">
    <text evidence="2">Belongs to the spectrin family.</text>
</comment>
<dbReference type="InterPro" id="IPR001605">
    <property type="entry name" value="PH_dom-spectrin-type"/>
</dbReference>
<evidence type="ECO:0000313" key="10">
    <source>
        <dbReference type="EMBL" id="VEL24642.1"/>
    </source>
</evidence>
<dbReference type="GO" id="GO:0003779">
    <property type="term" value="F:actin binding"/>
    <property type="evidence" value="ECO:0007669"/>
    <property type="project" value="UniProtKB-KW"/>
</dbReference>
<evidence type="ECO:0000256" key="7">
    <source>
        <dbReference type="ARBA" id="ARBA00023212"/>
    </source>
</evidence>
<dbReference type="GO" id="GO:0005737">
    <property type="term" value="C:cytoplasm"/>
    <property type="evidence" value="ECO:0007669"/>
    <property type="project" value="UniProtKB-ARBA"/>
</dbReference>
<dbReference type="SUPFAM" id="SSF46966">
    <property type="entry name" value="Spectrin repeat"/>
    <property type="match status" value="1"/>
</dbReference>
<keyword evidence="4" id="KW-0963">Cytoplasm</keyword>
<evidence type="ECO:0000256" key="1">
    <source>
        <dbReference type="ARBA" id="ARBA00004245"/>
    </source>
</evidence>
<feature type="compositionally biased region" description="Basic and acidic residues" evidence="8">
    <location>
        <begin position="176"/>
        <end position="191"/>
    </location>
</feature>
<feature type="region of interest" description="Disordered" evidence="8">
    <location>
        <begin position="168"/>
        <end position="191"/>
    </location>
</feature>
<keyword evidence="6" id="KW-0009">Actin-binding</keyword>
<dbReference type="Gene3D" id="1.20.58.60">
    <property type="match status" value="1"/>
</dbReference>
<dbReference type="GO" id="GO:0051693">
    <property type="term" value="P:actin filament capping"/>
    <property type="evidence" value="ECO:0007669"/>
    <property type="project" value="UniProtKB-KW"/>
</dbReference>
<evidence type="ECO:0000256" key="6">
    <source>
        <dbReference type="ARBA" id="ARBA00023203"/>
    </source>
</evidence>
<dbReference type="InterPro" id="IPR011993">
    <property type="entry name" value="PH-like_dom_sf"/>
</dbReference>
<evidence type="ECO:0000313" key="11">
    <source>
        <dbReference type="Proteomes" id="UP000784294"/>
    </source>
</evidence>
<dbReference type="GO" id="GO:0005543">
    <property type="term" value="F:phospholipid binding"/>
    <property type="evidence" value="ECO:0007669"/>
    <property type="project" value="InterPro"/>
</dbReference>
<keyword evidence="7" id="KW-0206">Cytoskeleton</keyword>
<dbReference type="CDD" id="cd10571">
    <property type="entry name" value="PH_beta_spectrin"/>
    <property type="match status" value="1"/>
</dbReference>
<evidence type="ECO:0000259" key="9">
    <source>
        <dbReference type="PROSITE" id="PS50003"/>
    </source>
</evidence>